<comment type="caution">
    <text evidence="6">The sequence shown here is derived from an EMBL/GenBank/DDBJ whole genome shotgun (WGS) entry which is preliminary data.</text>
</comment>
<dbReference type="PROSITE" id="PS00028">
    <property type="entry name" value="ZINC_FINGER_C2H2_1"/>
    <property type="match status" value="1"/>
</dbReference>
<evidence type="ECO:0000256" key="2">
    <source>
        <dbReference type="ARBA" id="ARBA00022771"/>
    </source>
</evidence>
<keyword evidence="2 4" id="KW-0863">Zinc-finger</keyword>
<dbReference type="Gene3D" id="3.30.40.10">
    <property type="entry name" value="Zinc/RING finger domain, C3HC4 (zinc finger)"/>
    <property type="match status" value="1"/>
</dbReference>
<keyword evidence="1" id="KW-0479">Metal-binding</keyword>
<dbReference type="GO" id="GO:0008270">
    <property type="term" value="F:zinc ion binding"/>
    <property type="evidence" value="ECO:0007669"/>
    <property type="project" value="UniProtKB-KW"/>
</dbReference>
<dbReference type="InterPro" id="IPR000306">
    <property type="entry name" value="Znf_FYVE"/>
</dbReference>
<keyword evidence="7" id="KW-1185">Reference proteome</keyword>
<reference evidence="6" key="1">
    <citation type="submission" date="2019-03" db="EMBL/GenBank/DDBJ databases">
        <title>Long read genome sequence of the mycoparasitic Pythium oligandrum ATCC 38472 isolated from sugarbeet rhizosphere.</title>
        <authorList>
            <person name="Gaulin E."/>
        </authorList>
    </citation>
    <scope>NUCLEOTIDE SEQUENCE</scope>
    <source>
        <strain evidence="6">ATCC 38472_TT</strain>
    </source>
</reference>
<dbReference type="PANTHER" id="PTHR43102:SF2">
    <property type="entry name" value="GAF DOMAIN-CONTAINING PROTEIN"/>
    <property type="match status" value="1"/>
</dbReference>
<dbReference type="InterPro" id="IPR013087">
    <property type="entry name" value="Znf_C2H2_type"/>
</dbReference>
<protein>
    <recommendedName>
        <fullName evidence="5">FYVE-type domain-containing protein</fullName>
    </recommendedName>
</protein>
<dbReference type="Proteomes" id="UP000794436">
    <property type="component" value="Unassembled WGS sequence"/>
</dbReference>
<evidence type="ECO:0000256" key="1">
    <source>
        <dbReference type="ARBA" id="ARBA00022723"/>
    </source>
</evidence>
<name>A0A8K1C940_PYTOL</name>
<evidence type="ECO:0000256" key="3">
    <source>
        <dbReference type="ARBA" id="ARBA00022833"/>
    </source>
</evidence>
<proteinExistence type="predicted"/>
<sequence>MSDGMTLTFPLSEHFFPRLALTREEIEHYKCQSRKRLKELLRIVQDTDHTYTWKAMKTKAGYKVRKTRHLDYRRATKKTYEAVLIKASVLVRDTCPEEILLAIARSKTTESRSAMAYLHGNTFVDGRTLLTLPSSVAAKRPSYSYRAIKWAAYRGNKSKLADFASLEYAGTRCRSNAVGFCVQSSIHRERELPELNDFGIVRGSTSRSGVIISRAHEANTYQVTSVGVVDGLVQSNERGLIEEILQERVGAIFRLQGLLDRQRVSCLKVLQPTAWVPDSERKACAVCTKGFILRRKHHCRGCGEVVCSSCAPLRHPEGHDDSKTRVRVCLTCMMYARFEVIESATENTSISSWMGKLDG</sequence>
<gene>
    <name evidence="6" type="ORF">Poli38472_007104</name>
</gene>
<evidence type="ECO:0000256" key="4">
    <source>
        <dbReference type="PROSITE-ProRule" id="PRU00091"/>
    </source>
</evidence>
<dbReference type="SMART" id="SM00064">
    <property type="entry name" value="FYVE"/>
    <property type="match status" value="1"/>
</dbReference>
<dbReference type="OrthoDB" id="165487at2759"/>
<evidence type="ECO:0000313" key="6">
    <source>
        <dbReference type="EMBL" id="TMW58959.1"/>
    </source>
</evidence>
<evidence type="ECO:0000313" key="7">
    <source>
        <dbReference type="Proteomes" id="UP000794436"/>
    </source>
</evidence>
<feature type="domain" description="FYVE-type" evidence="5">
    <location>
        <begin position="278"/>
        <end position="337"/>
    </location>
</feature>
<dbReference type="InterPro" id="IPR013083">
    <property type="entry name" value="Znf_RING/FYVE/PHD"/>
</dbReference>
<dbReference type="Pfam" id="PF01363">
    <property type="entry name" value="FYVE"/>
    <property type="match status" value="1"/>
</dbReference>
<keyword evidence="3" id="KW-0862">Zinc</keyword>
<dbReference type="PROSITE" id="PS50178">
    <property type="entry name" value="ZF_FYVE"/>
    <property type="match status" value="1"/>
</dbReference>
<dbReference type="PANTHER" id="PTHR43102">
    <property type="entry name" value="SLR1143 PROTEIN"/>
    <property type="match status" value="1"/>
</dbReference>
<evidence type="ECO:0000259" key="5">
    <source>
        <dbReference type="PROSITE" id="PS50178"/>
    </source>
</evidence>
<organism evidence="6 7">
    <name type="scientific">Pythium oligandrum</name>
    <name type="common">Mycoparasitic fungus</name>
    <dbReference type="NCBI Taxonomy" id="41045"/>
    <lineage>
        <taxon>Eukaryota</taxon>
        <taxon>Sar</taxon>
        <taxon>Stramenopiles</taxon>
        <taxon>Oomycota</taxon>
        <taxon>Peronosporomycetes</taxon>
        <taxon>Pythiales</taxon>
        <taxon>Pythiaceae</taxon>
        <taxon>Pythium</taxon>
    </lineage>
</organism>
<dbReference type="InterPro" id="IPR017455">
    <property type="entry name" value="Znf_FYVE-rel"/>
</dbReference>
<dbReference type="SUPFAM" id="SSF57903">
    <property type="entry name" value="FYVE/PHD zinc finger"/>
    <property type="match status" value="1"/>
</dbReference>
<dbReference type="InterPro" id="IPR011011">
    <property type="entry name" value="Znf_FYVE_PHD"/>
</dbReference>
<accession>A0A8K1C940</accession>
<dbReference type="AlphaFoldDB" id="A0A8K1C940"/>
<dbReference type="EMBL" id="SPLM01000110">
    <property type="protein sequence ID" value="TMW58959.1"/>
    <property type="molecule type" value="Genomic_DNA"/>
</dbReference>